<evidence type="ECO:0000256" key="2">
    <source>
        <dbReference type="ARBA" id="ARBA00022692"/>
    </source>
</evidence>
<dbReference type="OrthoDB" id="8611929at2759"/>
<evidence type="ECO:0000256" key="3">
    <source>
        <dbReference type="ARBA" id="ARBA00022729"/>
    </source>
</evidence>
<dbReference type="KEGG" id="pvt:110080088"/>
<dbReference type="GO" id="GO:0030097">
    <property type="term" value="P:hemopoiesis"/>
    <property type="evidence" value="ECO:0007669"/>
    <property type="project" value="TreeGrafter"/>
</dbReference>
<dbReference type="SUPFAM" id="SSF49265">
    <property type="entry name" value="Fibronectin type III"/>
    <property type="match status" value="1"/>
</dbReference>
<dbReference type="InterPro" id="IPR003961">
    <property type="entry name" value="FN3_dom"/>
</dbReference>
<proteinExistence type="predicted"/>
<keyword evidence="7" id="KW-0325">Glycoprotein</keyword>
<dbReference type="PANTHER" id="PTHR23037">
    <property type="entry name" value="CYTOKINE RECEPTOR"/>
    <property type="match status" value="1"/>
</dbReference>
<dbReference type="FunCoup" id="A0A6J0TZ84">
    <property type="interactions" value="9"/>
</dbReference>
<dbReference type="CDD" id="cd00063">
    <property type="entry name" value="FN3"/>
    <property type="match status" value="1"/>
</dbReference>
<keyword evidence="11" id="KW-1185">Reference proteome</keyword>
<evidence type="ECO:0000256" key="9">
    <source>
        <dbReference type="SAM" id="Phobius"/>
    </source>
</evidence>
<feature type="transmembrane region" description="Helical" evidence="9">
    <location>
        <begin position="258"/>
        <end position="282"/>
    </location>
</feature>
<evidence type="ECO:0000313" key="11">
    <source>
        <dbReference type="Proteomes" id="UP001652642"/>
    </source>
</evidence>
<evidence type="ECO:0000256" key="10">
    <source>
        <dbReference type="SAM" id="SignalP"/>
    </source>
</evidence>
<reference evidence="12" key="2">
    <citation type="submission" date="2025-08" db="UniProtKB">
        <authorList>
            <consortium name="RefSeq"/>
        </authorList>
    </citation>
    <scope>IDENTIFICATION</scope>
</reference>
<dbReference type="Gene3D" id="2.60.40.10">
    <property type="entry name" value="Immunoglobulins"/>
    <property type="match status" value="1"/>
</dbReference>
<keyword evidence="3 10" id="KW-0732">Signal</keyword>
<name>A0A6J0TZ84_9SAUR</name>
<evidence type="ECO:0000256" key="7">
    <source>
        <dbReference type="ARBA" id="ARBA00023180"/>
    </source>
</evidence>
<dbReference type="GeneID" id="110080088"/>
<dbReference type="PANTHER" id="PTHR23037:SF27">
    <property type="entry name" value="INTERLEUKIN-7 RECEPTOR SUBUNIT ALPHA"/>
    <property type="match status" value="1"/>
</dbReference>
<evidence type="ECO:0000256" key="8">
    <source>
        <dbReference type="SAM" id="MobiDB-lite"/>
    </source>
</evidence>
<dbReference type="GO" id="GO:0004896">
    <property type="term" value="F:cytokine receptor activity"/>
    <property type="evidence" value="ECO:0007669"/>
    <property type="project" value="TreeGrafter"/>
</dbReference>
<dbReference type="GO" id="GO:0009897">
    <property type="term" value="C:external side of plasma membrane"/>
    <property type="evidence" value="ECO:0007669"/>
    <property type="project" value="TreeGrafter"/>
</dbReference>
<accession>A0A6J0TZ84</accession>
<protein>
    <submittedName>
        <fullName evidence="12">Interleukin-7 receptor subunit alpha isoform X1</fullName>
    </submittedName>
</protein>
<keyword evidence="4 9" id="KW-1133">Transmembrane helix</keyword>
<evidence type="ECO:0000313" key="12">
    <source>
        <dbReference type="RefSeq" id="XP_020651369.2"/>
    </source>
</evidence>
<dbReference type="InParanoid" id="A0A6J0TZ84"/>
<evidence type="ECO:0000256" key="1">
    <source>
        <dbReference type="ARBA" id="ARBA00004479"/>
    </source>
</evidence>
<dbReference type="Proteomes" id="UP001652642">
    <property type="component" value="Chromosome 2"/>
</dbReference>
<keyword evidence="2 9" id="KW-0812">Transmembrane</keyword>
<dbReference type="RefSeq" id="XP_020651369.2">
    <property type="nucleotide sequence ID" value="XM_020795710.2"/>
</dbReference>
<comment type="subcellular location">
    <subcellularLocation>
        <location evidence="1">Membrane</location>
        <topology evidence="1">Single-pass type I membrane protein</topology>
    </subcellularLocation>
</comment>
<feature type="signal peptide" evidence="10">
    <location>
        <begin position="1"/>
        <end position="41"/>
    </location>
</feature>
<keyword evidence="5 9" id="KW-0472">Membrane</keyword>
<keyword evidence="6 12" id="KW-0675">Receptor</keyword>
<evidence type="ECO:0000256" key="4">
    <source>
        <dbReference type="ARBA" id="ARBA00022989"/>
    </source>
</evidence>
<evidence type="ECO:0000256" key="6">
    <source>
        <dbReference type="ARBA" id="ARBA00023170"/>
    </source>
</evidence>
<organism evidence="11 12">
    <name type="scientific">Pogona vitticeps</name>
    <name type="common">central bearded dragon</name>
    <dbReference type="NCBI Taxonomy" id="103695"/>
    <lineage>
        <taxon>Eukaryota</taxon>
        <taxon>Metazoa</taxon>
        <taxon>Chordata</taxon>
        <taxon>Craniata</taxon>
        <taxon>Vertebrata</taxon>
        <taxon>Euteleostomi</taxon>
        <taxon>Lepidosauria</taxon>
        <taxon>Squamata</taxon>
        <taxon>Bifurcata</taxon>
        <taxon>Unidentata</taxon>
        <taxon>Episquamata</taxon>
        <taxon>Toxicofera</taxon>
        <taxon>Iguania</taxon>
        <taxon>Acrodonta</taxon>
        <taxon>Agamidae</taxon>
        <taxon>Amphibolurinae</taxon>
        <taxon>Pogona</taxon>
    </lineage>
</organism>
<dbReference type="AlphaFoldDB" id="A0A6J0TZ84"/>
<feature type="region of interest" description="Disordered" evidence="8">
    <location>
        <begin position="413"/>
        <end position="432"/>
    </location>
</feature>
<evidence type="ECO:0000256" key="5">
    <source>
        <dbReference type="ARBA" id="ARBA00023136"/>
    </source>
</evidence>
<feature type="chain" id="PRO_5046061054" evidence="10">
    <location>
        <begin position="42"/>
        <end position="482"/>
    </location>
</feature>
<dbReference type="InterPro" id="IPR013783">
    <property type="entry name" value="Ig-like_fold"/>
</dbReference>
<reference evidence="11" key="1">
    <citation type="submission" date="2025-05" db="UniProtKB">
        <authorList>
            <consortium name="RefSeq"/>
        </authorList>
    </citation>
    <scope>NUCLEOTIDE SEQUENCE [LARGE SCALE GENOMIC DNA]</scope>
</reference>
<dbReference type="GO" id="GO:0046427">
    <property type="term" value="P:positive regulation of receptor signaling pathway via JAK-STAT"/>
    <property type="evidence" value="ECO:0007669"/>
    <property type="project" value="TreeGrafter"/>
</dbReference>
<dbReference type="CTD" id="3575"/>
<sequence length="482" mass="54768">MSFSALVSVLQKGWKVCELRMMKSTLCACFWILLLLPAVPADSGSGASVDYGICDDGEIDTSFECFTQIIAPLKIYLICNATKAEVYPKDANITFTVKNQCRMKTWRVSNCSMSATDIMSSVDVCLIMMLMKQQCRDCQRIMVKDIVKPEPPFGLRITHQEKANEYCVEFSTPYVEGSFLHNRLLYELAYRQENTSNWITRESEYVPINLMGKEFQPGMTYEMKVRSKPKESYYKGSWGEWSTSQYWKTSAEINDYTMIMTTTSIVVFLLLFVLIVLVLVFWKNRIKPILWPTIPNHEKTLDKFCKKLRKNWDASFFNPESLGYVHIHKVDSIQAKSEVDHLQPSSLLLDAHVPQTLSNGLEQKNNLAHINQGWLKLALLYEGMRPAELLTKHLGRCKHVHGDDTFIGANMHDERADSSSDSQCSGTDDVSSCSTSSVDATTLYELQADPCHQSHASSETRVQNIEEAYVTMASFSEVRGKS</sequence>
<gene>
    <name evidence="12" type="primary">IL7R</name>
</gene>
<dbReference type="InterPro" id="IPR036116">
    <property type="entry name" value="FN3_sf"/>
</dbReference>